<feature type="transmembrane region" description="Helical" evidence="7">
    <location>
        <begin position="183"/>
        <end position="206"/>
    </location>
</feature>
<feature type="transmembrane region" description="Helical" evidence="7">
    <location>
        <begin position="115"/>
        <end position="140"/>
    </location>
</feature>
<dbReference type="EMBL" id="JAIZAY010000022">
    <property type="protein sequence ID" value="KAJ8020276.1"/>
    <property type="molecule type" value="Genomic_DNA"/>
</dbReference>
<protein>
    <submittedName>
        <fullName evidence="8">Uncharacterized protein</fullName>
    </submittedName>
</protein>
<evidence type="ECO:0000313" key="8">
    <source>
        <dbReference type="EMBL" id="KAJ8020276.1"/>
    </source>
</evidence>
<keyword evidence="3 7" id="KW-0812">Transmembrane</keyword>
<reference evidence="8" key="1">
    <citation type="submission" date="2021-10" db="EMBL/GenBank/DDBJ databases">
        <title>Tropical sea cucumber genome reveals ecological adaptation and Cuvierian tubules defense mechanism.</title>
        <authorList>
            <person name="Chen T."/>
        </authorList>
    </citation>
    <scope>NUCLEOTIDE SEQUENCE</scope>
    <source>
        <strain evidence="8">Nanhai2018</strain>
        <tissue evidence="8">Muscle</tissue>
    </source>
</reference>
<dbReference type="AlphaFoldDB" id="A0A9Q0YF06"/>
<evidence type="ECO:0000256" key="5">
    <source>
        <dbReference type="ARBA" id="ARBA00023136"/>
    </source>
</evidence>
<accession>A0A9Q0YF06</accession>
<comment type="caution">
    <text evidence="8">The sequence shown here is derived from an EMBL/GenBank/DDBJ whole genome shotgun (WGS) entry which is preliminary data.</text>
</comment>
<evidence type="ECO:0000256" key="4">
    <source>
        <dbReference type="ARBA" id="ARBA00022989"/>
    </source>
</evidence>
<evidence type="ECO:0000313" key="9">
    <source>
        <dbReference type="Proteomes" id="UP001152320"/>
    </source>
</evidence>
<gene>
    <name evidence="8" type="ORF">HOLleu_39830</name>
</gene>
<proteinExistence type="inferred from homology"/>
<organism evidence="8 9">
    <name type="scientific">Holothuria leucospilota</name>
    <name type="common">Black long sea cucumber</name>
    <name type="synonym">Mertensiothuria leucospilota</name>
    <dbReference type="NCBI Taxonomy" id="206669"/>
    <lineage>
        <taxon>Eukaryota</taxon>
        <taxon>Metazoa</taxon>
        <taxon>Echinodermata</taxon>
        <taxon>Eleutherozoa</taxon>
        <taxon>Echinozoa</taxon>
        <taxon>Holothuroidea</taxon>
        <taxon>Aspidochirotacea</taxon>
        <taxon>Aspidochirotida</taxon>
        <taxon>Holothuriidae</taxon>
        <taxon>Holothuria</taxon>
    </lineage>
</organism>
<dbReference type="InterPro" id="IPR007237">
    <property type="entry name" value="CD20-like"/>
</dbReference>
<evidence type="ECO:0000256" key="7">
    <source>
        <dbReference type="SAM" id="Phobius"/>
    </source>
</evidence>
<feature type="region of interest" description="Disordered" evidence="6">
    <location>
        <begin position="1"/>
        <end position="34"/>
    </location>
</feature>
<dbReference type="PANTHER" id="PTHR23320">
    <property type="entry name" value="MEMBRANE-SPANNING 4-DOMAINS SUBFAMILY A MS4A -RELATED"/>
    <property type="match status" value="1"/>
</dbReference>
<dbReference type="OrthoDB" id="10071849at2759"/>
<dbReference type="Pfam" id="PF04103">
    <property type="entry name" value="CD20"/>
    <property type="match status" value="1"/>
</dbReference>
<sequence length="347" mass="37840">MHTTQNSPQVFTAGPGTWQPVNPGTTVSPVTSNEPARRGGASGRICSSIFQAILAVLLIVFGIIAVSLVIPDTSSIPFYRREGIDRRDRQSWGIWCGVLFFLTSVFGLSSKKNQVLISLYMAFSIVATLLAFCGIVASCIQLAIASNVKRDVEDYDLFFYNPVFNYNGDVQLEKVRKVLSAHLACYAIMLTCFVVEFIVCIVGAAFTCSGLDCCSGGSNQRVIYYQTQVPQQPVPYSPPQQFPVGVPLPAGTSMVQTTQTVHQGPPMATQFTPHNRYVTAPPPYQPETGPQVSTSKEMRIRPLPSAPPTYESTFTTDDTQGTQDNHGTQNSQGDQGSNDVDYLEVIE</sequence>
<feature type="region of interest" description="Disordered" evidence="6">
    <location>
        <begin position="275"/>
        <end position="341"/>
    </location>
</feature>
<evidence type="ECO:0000256" key="2">
    <source>
        <dbReference type="ARBA" id="ARBA00009565"/>
    </source>
</evidence>
<feature type="transmembrane region" description="Helical" evidence="7">
    <location>
        <begin position="92"/>
        <end position="109"/>
    </location>
</feature>
<feature type="transmembrane region" description="Helical" evidence="7">
    <location>
        <begin position="49"/>
        <end position="71"/>
    </location>
</feature>
<comment type="similarity">
    <text evidence="2">Belongs to the MS4A family.</text>
</comment>
<name>A0A9Q0YF06_HOLLE</name>
<comment type="subcellular location">
    <subcellularLocation>
        <location evidence="1">Membrane</location>
        <topology evidence="1">Multi-pass membrane protein</topology>
    </subcellularLocation>
</comment>
<dbReference type="PANTHER" id="PTHR23320:SF165">
    <property type="entry name" value="MARVEL DOMAIN-CONTAINING PROTEIN"/>
    <property type="match status" value="1"/>
</dbReference>
<feature type="compositionally biased region" description="Polar residues" evidence="6">
    <location>
        <begin position="19"/>
        <end position="34"/>
    </location>
</feature>
<dbReference type="GO" id="GO:0016020">
    <property type="term" value="C:membrane"/>
    <property type="evidence" value="ECO:0007669"/>
    <property type="project" value="UniProtKB-SubCell"/>
</dbReference>
<feature type="compositionally biased region" description="Polar residues" evidence="6">
    <location>
        <begin position="1"/>
        <end position="10"/>
    </location>
</feature>
<dbReference type="InterPro" id="IPR030417">
    <property type="entry name" value="MS4A"/>
</dbReference>
<evidence type="ECO:0000256" key="3">
    <source>
        <dbReference type="ARBA" id="ARBA00022692"/>
    </source>
</evidence>
<keyword evidence="9" id="KW-1185">Reference proteome</keyword>
<evidence type="ECO:0000256" key="6">
    <source>
        <dbReference type="SAM" id="MobiDB-lite"/>
    </source>
</evidence>
<evidence type="ECO:0000256" key="1">
    <source>
        <dbReference type="ARBA" id="ARBA00004141"/>
    </source>
</evidence>
<keyword evidence="4 7" id="KW-1133">Transmembrane helix</keyword>
<dbReference type="Proteomes" id="UP001152320">
    <property type="component" value="Chromosome 22"/>
</dbReference>
<keyword evidence="5 7" id="KW-0472">Membrane</keyword>
<feature type="compositionally biased region" description="Low complexity" evidence="6">
    <location>
        <begin position="313"/>
        <end position="330"/>
    </location>
</feature>